<keyword evidence="2" id="KW-1185">Reference proteome</keyword>
<dbReference type="Gene3D" id="2.20.25.10">
    <property type="match status" value="1"/>
</dbReference>
<organism evidence="1 2">
    <name type="scientific">Nitrospira defluvii</name>
    <dbReference type="NCBI Taxonomy" id="330214"/>
    <lineage>
        <taxon>Bacteria</taxon>
        <taxon>Pseudomonadati</taxon>
        <taxon>Nitrospirota</taxon>
        <taxon>Nitrospiria</taxon>
        <taxon>Nitrospirales</taxon>
        <taxon>Nitrospiraceae</taxon>
        <taxon>Nitrospira</taxon>
    </lineage>
</organism>
<accession>D8PA51</accession>
<dbReference type="AlphaFoldDB" id="D8PA51"/>
<dbReference type="Pfam" id="PF03966">
    <property type="entry name" value="Trm112p"/>
    <property type="match status" value="1"/>
</dbReference>
<dbReference type="KEGG" id="nde:NIDE0331"/>
<reference evidence="1 2" key="1">
    <citation type="journal article" date="2010" name="Proc. Natl. Acad. Sci. U.S.A.">
        <title>A Nitrospira metagenome illuminates the physiology and evolution of globally important nitrite-oxidizing bacteria.</title>
        <authorList>
            <person name="Lucker S."/>
            <person name="Wagner M."/>
            <person name="Maixner F."/>
            <person name="Pelletier E."/>
            <person name="Koch H."/>
            <person name="Vacherie B."/>
            <person name="Rattei T."/>
            <person name="Sinninghe Damste J."/>
            <person name="Spieck E."/>
            <person name="Le Paslier D."/>
            <person name="Daims H."/>
        </authorList>
    </citation>
    <scope>NUCLEOTIDE SEQUENCE [LARGE SCALE GENOMIC DNA]</scope>
</reference>
<dbReference type="eggNOG" id="COG2835">
    <property type="taxonomic scope" value="Bacteria"/>
</dbReference>
<dbReference type="InterPro" id="IPR005651">
    <property type="entry name" value="Trm112-like"/>
</dbReference>
<dbReference type="Proteomes" id="UP000001660">
    <property type="component" value="Chromosome"/>
</dbReference>
<gene>
    <name evidence="1" type="ORF">NIDE0331</name>
</gene>
<dbReference type="STRING" id="330214.NIDE0331"/>
<name>D8PA51_9BACT</name>
<dbReference type="HOGENOM" id="CLU_1913260_0_0_0"/>
<dbReference type="EMBL" id="FP929003">
    <property type="protein sequence ID" value="CBK40110.1"/>
    <property type="molecule type" value="Genomic_DNA"/>
</dbReference>
<evidence type="ECO:0000313" key="1">
    <source>
        <dbReference type="EMBL" id="CBK40110.1"/>
    </source>
</evidence>
<dbReference type="SUPFAM" id="SSF158997">
    <property type="entry name" value="Trm112p-like"/>
    <property type="match status" value="1"/>
</dbReference>
<proteinExistence type="predicted"/>
<evidence type="ECO:0000313" key="2">
    <source>
        <dbReference type="Proteomes" id="UP000001660"/>
    </source>
</evidence>
<protein>
    <submittedName>
        <fullName evidence="1">Uncharacterized protein</fullName>
    </submittedName>
</protein>
<sequence>MTISERRAIWYILDLSIHLDYLSRNHQSPRSGEIVRDIVSNAAGKKVNLDKDLLTILCCPETKQAVALADEQLIQKVNGAIERGVLKNKAQKPVTEKLDGGLIRSDSKILYPVREDIPVMLIDEGIPLDQVS</sequence>